<gene>
    <name evidence="1" type="ORF">S01H1_07711</name>
</gene>
<organism evidence="1">
    <name type="scientific">marine sediment metagenome</name>
    <dbReference type="NCBI Taxonomy" id="412755"/>
    <lineage>
        <taxon>unclassified sequences</taxon>
        <taxon>metagenomes</taxon>
        <taxon>ecological metagenomes</taxon>
    </lineage>
</organism>
<name>X0RPZ3_9ZZZZ</name>
<sequence>MTTLYAKKNGIRVAFCLLIFLPALWSAPQEYTEEDAPGPLSPAHAKSVGLKNCMKCHNEDFEVPHSRCLACHQEIAQRVAEERGYHRDKGEECSMCHTEHEGEDTVLVMLDPEDFDHEETGAVREGPHALVTDCRACHRKDNTVPRTGSISYLFTRTGCLACHTSPHPGRQDLCLKCHTQTSWRVDHWRRGGRL</sequence>
<dbReference type="SUPFAM" id="SSF48695">
    <property type="entry name" value="Multiheme cytochromes"/>
    <property type="match status" value="1"/>
</dbReference>
<dbReference type="Gene3D" id="3.90.10.10">
    <property type="entry name" value="Cytochrome C3"/>
    <property type="match status" value="1"/>
</dbReference>
<reference evidence="1" key="1">
    <citation type="journal article" date="2014" name="Front. Microbiol.">
        <title>High frequency of phylogenetically diverse reductive dehalogenase-homologous genes in deep subseafloor sedimentary metagenomes.</title>
        <authorList>
            <person name="Kawai M."/>
            <person name="Futagami T."/>
            <person name="Toyoda A."/>
            <person name="Takaki Y."/>
            <person name="Nishi S."/>
            <person name="Hori S."/>
            <person name="Arai W."/>
            <person name="Tsubouchi T."/>
            <person name="Morono Y."/>
            <person name="Uchiyama I."/>
            <person name="Ito T."/>
            <person name="Fujiyama A."/>
            <person name="Inagaki F."/>
            <person name="Takami H."/>
        </authorList>
    </citation>
    <scope>NUCLEOTIDE SEQUENCE</scope>
    <source>
        <strain evidence="1">Expedition CK06-06</strain>
    </source>
</reference>
<accession>X0RPZ3</accession>
<protein>
    <submittedName>
        <fullName evidence="1">Uncharacterized protein</fullName>
    </submittedName>
</protein>
<evidence type="ECO:0000313" key="1">
    <source>
        <dbReference type="EMBL" id="GAF70853.1"/>
    </source>
</evidence>
<dbReference type="EMBL" id="BARS01003962">
    <property type="protein sequence ID" value="GAF70853.1"/>
    <property type="molecule type" value="Genomic_DNA"/>
</dbReference>
<dbReference type="AlphaFoldDB" id="X0RPZ3"/>
<dbReference type="InterPro" id="IPR036280">
    <property type="entry name" value="Multihaem_cyt_sf"/>
</dbReference>
<proteinExistence type="predicted"/>
<comment type="caution">
    <text evidence="1">The sequence shown here is derived from an EMBL/GenBank/DDBJ whole genome shotgun (WGS) entry which is preliminary data.</text>
</comment>